<evidence type="ECO:0000313" key="11">
    <source>
        <dbReference type="Proteomes" id="UP001595796"/>
    </source>
</evidence>
<protein>
    <submittedName>
        <fullName evidence="10">TRAP transporter large permease subunit</fullName>
    </submittedName>
</protein>
<evidence type="ECO:0000259" key="9">
    <source>
        <dbReference type="Pfam" id="PF06808"/>
    </source>
</evidence>
<name>A0ABV9Z3I4_9HYPH</name>
<feature type="domain" description="TRAP C4-dicarboxylate transport system permease DctM subunit" evidence="9">
    <location>
        <begin position="2"/>
        <end position="77"/>
    </location>
</feature>
<dbReference type="InterPro" id="IPR004681">
    <property type="entry name" value="TRAP_DctM"/>
</dbReference>
<dbReference type="PANTHER" id="PTHR33362">
    <property type="entry name" value="SIALIC ACID TRAP TRANSPORTER PERMEASE PROTEIN SIAT-RELATED"/>
    <property type="match status" value="1"/>
</dbReference>
<evidence type="ECO:0000256" key="4">
    <source>
        <dbReference type="ARBA" id="ARBA00022692"/>
    </source>
</evidence>
<evidence type="ECO:0000256" key="8">
    <source>
        <dbReference type="SAM" id="Phobius"/>
    </source>
</evidence>
<keyword evidence="2" id="KW-1003">Cell membrane</keyword>
<keyword evidence="4 8" id="KW-0812">Transmembrane</keyword>
<gene>
    <name evidence="10" type="ORF">ACFPFW_11795</name>
</gene>
<evidence type="ECO:0000256" key="6">
    <source>
        <dbReference type="ARBA" id="ARBA00023136"/>
    </source>
</evidence>
<dbReference type="EMBL" id="JBHSJF010000006">
    <property type="protein sequence ID" value="MFC5068691.1"/>
    <property type="molecule type" value="Genomic_DNA"/>
</dbReference>
<sequence>MFLPLMQSAGVDLVWAAALIATILQTSFLTPPFGWALFYLRGVAPPEVSTLDIYKGVVPFIVLQLIALTLVFAFPGLATWLPEAIGW</sequence>
<comment type="function">
    <text evidence="7">Part of the tripartite ATP-independent periplasmic (TRAP) transport system.</text>
</comment>
<proteinExistence type="predicted"/>
<evidence type="ECO:0000313" key="10">
    <source>
        <dbReference type="EMBL" id="MFC5068691.1"/>
    </source>
</evidence>
<keyword evidence="11" id="KW-1185">Reference proteome</keyword>
<dbReference type="PANTHER" id="PTHR33362:SF7">
    <property type="entry name" value="SLL1103 PROTEIN"/>
    <property type="match status" value="1"/>
</dbReference>
<comment type="caution">
    <text evidence="10">The sequence shown here is derived from an EMBL/GenBank/DDBJ whole genome shotgun (WGS) entry which is preliminary data.</text>
</comment>
<dbReference type="Pfam" id="PF06808">
    <property type="entry name" value="DctM"/>
    <property type="match status" value="1"/>
</dbReference>
<keyword evidence="3 7" id="KW-0997">Cell inner membrane</keyword>
<keyword evidence="5 8" id="KW-1133">Transmembrane helix</keyword>
<dbReference type="RefSeq" id="WP_379771475.1">
    <property type="nucleotide sequence ID" value="NZ_JBHSJF010000006.1"/>
</dbReference>
<evidence type="ECO:0000256" key="1">
    <source>
        <dbReference type="ARBA" id="ARBA00004429"/>
    </source>
</evidence>
<accession>A0ABV9Z3I4</accession>
<keyword evidence="6 8" id="KW-0472">Membrane</keyword>
<organism evidence="10 11">
    <name type="scientific">Flaviflagellibacter deserti</name>
    <dbReference type="NCBI Taxonomy" id="2267266"/>
    <lineage>
        <taxon>Bacteria</taxon>
        <taxon>Pseudomonadati</taxon>
        <taxon>Pseudomonadota</taxon>
        <taxon>Alphaproteobacteria</taxon>
        <taxon>Hyphomicrobiales</taxon>
        <taxon>Flaviflagellibacter</taxon>
    </lineage>
</organism>
<evidence type="ECO:0000256" key="5">
    <source>
        <dbReference type="ARBA" id="ARBA00022989"/>
    </source>
</evidence>
<evidence type="ECO:0000256" key="2">
    <source>
        <dbReference type="ARBA" id="ARBA00022475"/>
    </source>
</evidence>
<dbReference type="InterPro" id="IPR010656">
    <property type="entry name" value="DctM"/>
</dbReference>
<reference evidence="11" key="1">
    <citation type="journal article" date="2019" name="Int. J. Syst. Evol. Microbiol.">
        <title>The Global Catalogue of Microorganisms (GCM) 10K type strain sequencing project: providing services to taxonomists for standard genome sequencing and annotation.</title>
        <authorList>
            <consortium name="The Broad Institute Genomics Platform"/>
            <consortium name="The Broad Institute Genome Sequencing Center for Infectious Disease"/>
            <person name="Wu L."/>
            <person name="Ma J."/>
        </authorList>
    </citation>
    <scope>NUCLEOTIDE SEQUENCE [LARGE SCALE GENOMIC DNA]</scope>
    <source>
        <strain evidence="11">CGMCC 1.16444</strain>
    </source>
</reference>
<dbReference type="Proteomes" id="UP001595796">
    <property type="component" value="Unassembled WGS sequence"/>
</dbReference>
<evidence type="ECO:0000256" key="3">
    <source>
        <dbReference type="ARBA" id="ARBA00022519"/>
    </source>
</evidence>
<comment type="subcellular location">
    <subcellularLocation>
        <location evidence="1 7">Cell inner membrane</location>
        <topology evidence="1 7">Multi-pass membrane protein</topology>
    </subcellularLocation>
</comment>
<feature type="transmembrane region" description="Helical" evidence="8">
    <location>
        <begin position="60"/>
        <end position="81"/>
    </location>
</feature>
<keyword evidence="7" id="KW-0813">Transport</keyword>
<evidence type="ECO:0000256" key="7">
    <source>
        <dbReference type="RuleBase" id="RU369079"/>
    </source>
</evidence>